<feature type="region of interest" description="Disordered" evidence="1">
    <location>
        <begin position="185"/>
        <end position="212"/>
    </location>
</feature>
<evidence type="ECO:0000313" key="2">
    <source>
        <dbReference type="EMBL" id="CAK9190636.1"/>
    </source>
</evidence>
<evidence type="ECO:0000256" key="1">
    <source>
        <dbReference type="SAM" id="MobiDB-lite"/>
    </source>
</evidence>
<evidence type="ECO:0000313" key="3">
    <source>
        <dbReference type="Proteomes" id="UP001497512"/>
    </source>
</evidence>
<organism evidence="2 3">
    <name type="scientific">Sphagnum troendelagicum</name>
    <dbReference type="NCBI Taxonomy" id="128251"/>
    <lineage>
        <taxon>Eukaryota</taxon>
        <taxon>Viridiplantae</taxon>
        <taxon>Streptophyta</taxon>
        <taxon>Embryophyta</taxon>
        <taxon>Bryophyta</taxon>
        <taxon>Sphagnophytina</taxon>
        <taxon>Sphagnopsida</taxon>
        <taxon>Sphagnales</taxon>
        <taxon>Sphagnaceae</taxon>
        <taxon>Sphagnum</taxon>
    </lineage>
</organism>
<protein>
    <submittedName>
        <fullName evidence="2">Uncharacterized protein</fullName>
    </submittedName>
</protein>
<proteinExistence type="predicted"/>
<name>A0ABP0TAN5_9BRYO</name>
<sequence>MSSHKDRFHRVTEQVYRAKPAGLVIRKMERTKAYDELEPSLATLSVENAPRPTRVDSIIANPNWMFDEERNKYRHASIEKLLDDLIDRKLDEDFDSFLERSYSTANVALNANGKAIVGDECEELVDRWVMRFVKGFKILSRKTGVGFGPEEENLLFKLVREECDILTKQDIVFVTSRQSVRDVKRPWSQQGYSESHPTDYREGVGAAQTSPK</sequence>
<dbReference type="Proteomes" id="UP001497512">
    <property type="component" value="Chromosome 1"/>
</dbReference>
<keyword evidence="3" id="KW-1185">Reference proteome</keyword>
<reference evidence="2 3" key="1">
    <citation type="submission" date="2024-02" db="EMBL/GenBank/DDBJ databases">
        <authorList>
            <consortium name="ELIXIR-Norway"/>
            <consortium name="Elixir Norway"/>
        </authorList>
    </citation>
    <scope>NUCLEOTIDE SEQUENCE [LARGE SCALE GENOMIC DNA]</scope>
</reference>
<accession>A0ABP0TAN5</accession>
<gene>
    <name evidence="2" type="ORF">CSSPTR1EN2_LOCUS989</name>
</gene>
<dbReference type="EMBL" id="OZ019893">
    <property type="protein sequence ID" value="CAK9190636.1"/>
    <property type="molecule type" value="Genomic_DNA"/>
</dbReference>